<organism evidence="1 2">
    <name type="scientific">Burkholderia ambifaria MEX-5</name>
    <dbReference type="NCBI Taxonomy" id="396597"/>
    <lineage>
        <taxon>Bacteria</taxon>
        <taxon>Pseudomonadati</taxon>
        <taxon>Pseudomonadota</taxon>
        <taxon>Betaproteobacteria</taxon>
        <taxon>Burkholderiales</taxon>
        <taxon>Burkholderiaceae</taxon>
        <taxon>Burkholderia</taxon>
        <taxon>Burkholderia cepacia complex</taxon>
    </lineage>
</organism>
<dbReference type="Proteomes" id="UP000004814">
    <property type="component" value="Unassembled WGS sequence"/>
</dbReference>
<dbReference type="AlphaFoldDB" id="B1T8E7"/>
<evidence type="ECO:0000313" key="1">
    <source>
        <dbReference type="EMBL" id="EDT40150.1"/>
    </source>
</evidence>
<protein>
    <submittedName>
        <fullName evidence="1">Uncharacterized protein</fullName>
    </submittedName>
</protein>
<accession>B1T8E7</accession>
<comment type="caution">
    <text evidence="1">The sequence shown here is derived from an EMBL/GenBank/DDBJ whole genome shotgun (WGS) entry which is preliminary data.</text>
</comment>
<evidence type="ECO:0000313" key="2">
    <source>
        <dbReference type="Proteomes" id="UP000004814"/>
    </source>
</evidence>
<dbReference type="EMBL" id="ABLK01000143">
    <property type="protein sequence ID" value="EDT40150.1"/>
    <property type="molecule type" value="Genomic_DNA"/>
</dbReference>
<sequence>MNATRTVVPVRSVRRMTRGEVHLALDIGAGCRPFAKSLVDTAIKRRSTLEVQRPFAKYAPTFERPDLGTRE</sequence>
<reference evidence="1 2" key="1">
    <citation type="submission" date="2008-03" db="EMBL/GenBank/DDBJ databases">
        <title>Sequencing of the draft genome and assembly of Burkholderia ambifaria MEX-5.</title>
        <authorList>
            <consortium name="US DOE Joint Genome Institute (JGI-PGF)"/>
            <person name="Copeland A."/>
            <person name="Lucas S."/>
            <person name="Lapidus A."/>
            <person name="Glavina del Rio T."/>
            <person name="Dalin E."/>
            <person name="Tice H."/>
            <person name="Bruce D."/>
            <person name="Goodwin L."/>
            <person name="Pitluck S."/>
            <person name="Larimer F."/>
            <person name="Land M.L."/>
            <person name="Hauser L."/>
            <person name="Tiedje J."/>
            <person name="Richardson P."/>
        </authorList>
    </citation>
    <scope>NUCLEOTIDE SEQUENCE [LARGE SCALE GENOMIC DNA]</scope>
    <source>
        <strain evidence="1 2">MEX-5</strain>
    </source>
</reference>
<dbReference type="RefSeq" id="WP_006759903.1">
    <property type="nucleotide sequence ID" value="NZ_ABLK01000143.1"/>
</dbReference>
<name>B1T8E7_9BURK</name>
<dbReference type="PATRIC" id="fig|396597.7.peg.3792"/>
<gene>
    <name evidence="1" type="ORF">BamMEX5DRAFT_4063</name>
</gene>
<proteinExistence type="predicted"/>